<evidence type="ECO:0000256" key="2">
    <source>
        <dbReference type="PROSITE-ProRule" id="PRU00708"/>
    </source>
</evidence>
<feature type="repeat" description="PPR" evidence="2">
    <location>
        <begin position="119"/>
        <end position="153"/>
    </location>
</feature>
<dbReference type="PhylomeDB" id="Q54JI6"/>
<dbReference type="InterPro" id="IPR051222">
    <property type="entry name" value="PPR/CCM1_RNA-binding"/>
</dbReference>
<dbReference type="OMA" id="QCTKPES"/>
<dbReference type="PROSITE" id="PS51375">
    <property type="entry name" value="PPR"/>
    <property type="match status" value="4"/>
</dbReference>
<dbReference type="FunFam" id="1.25.40.10:FF:003140">
    <property type="entry name" value="Uncharacterized protein"/>
    <property type="match status" value="1"/>
</dbReference>
<evidence type="ECO:0000256" key="1">
    <source>
        <dbReference type="ARBA" id="ARBA00022737"/>
    </source>
</evidence>
<name>Q54JI6_DICDI</name>
<accession>Q54JI6</accession>
<dbReference type="HOGENOM" id="CLU_516252_0_0_1"/>
<dbReference type="GO" id="GO:0001682">
    <property type="term" value="P:tRNA 5'-leader removal"/>
    <property type="evidence" value="ECO:0000318"/>
    <property type="project" value="GO_Central"/>
</dbReference>
<proteinExistence type="predicted"/>
<evidence type="ECO:0000259" key="3">
    <source>
        <dbReference type="Pfam" id="PF17177"/>
    </source>
</evidence>
<dbReference type="Proteomes" id="UP000002195">
    <property type="component" value="Unassembled WGS sequence"/>
</dbReference>
<dbReference type="InterPro" id="IPR011990">
    <property type="entry name" value="TPR-like_helical_dom_sf"/>
</dbReference>
<evidence type="ECO:0000313" key="5">
    <source>
        <dbReference type="Proteomes" id="UP000002195"/>
    </source>
</evidence>
<dbReference type="eggNOG" id="KOG4197">
    <property type="taxonomic scope" value="Eukaryota"/>
</dbReference>
<feature type="repeat" description="PPR" evidence="2">
    <location>
        <begin position="338"/>
        <end position="372"/>
    </location>
</feature>
<dbReference type="GeneID" id="8626420"/>
<dbReference type="KEGG" id="ddi:DDB_G0288027"/>
<dbReference type="InterPro" id="IPR033443">
    <property type="entry name" value="PROP1-like_PPR_dom"/>
</dbReference>
<dbReference type="GO" id="GO:0005739">
    <property type="term" value="C:mitochondrion"/>
    <property type="evidence" value="ECO:0000314"/>
    <property type="project" value="dictyBase"/>
</dbReference>
<dbReference type="GO" id="GO:0019954">
    <property type="term" value="P:asexual reproduction"/>
    <property type="evidence" value="ECO:0000315"/>
    <property type="project" value="dictyBase"/>
</dbReference>
<dbReference type="FunCoup" id="Q54JI6">
    <property type="interactions" value="40"/>
</dbReference>
<dbReference type="PaxDb" id="44689-DDB0187743"/>
<feature type="domain" description="PROP1-like PPR" evidence="3">
    <location>
        <begin position="340"/>
        <end position="515"/>
    </location>
</feature>
<comment type="caution">
    <text evidence="4">The sequence shown here is derived from an EMBL/GenBank/DDBJ whole genome shotgun (WGS) entry which is preliminary data.</text>
</comment>
<dbReference type="SMR" id="Q54JI6"/>
<dbReference type="PANTHER" id="PTHR47942">
    <property type="entry name" value="TETRATRICOPEPTIDE REPEAT (TPR)-LIKE SUPERFAMILY PROTEIN-RELATED"/>
    <property type="match status" value="1"/>
</dbReference>
<dbReference type="Pfam" id="PF17177">
    <property type="entry name" value="PPR_long"/>
    <property type="match status" value="2"/>
</dbReference>
<feature type="repeat" description="PPR" evidence="2">
    <location>
        <begin position="195"/>
        <end position="229"/>
    </location>
</feature>
<reference evidence="4 5" key="1">
    <citation type="journal article" date="2005" name="Nature">
        <title>The genome of the social amoeba Dictyostelium discoideum.</title>
        <authorList>
            <consortium name="The Dictyostelium discoideum Sequencing Consortium"/>
            <person name="Eichinger L."/>
            <person name="Pachebat J.A."/>
            <person name="Glockner G."/>
            <person name="Rajandream M.A."/>
            <person name="Sucgang R."/>
            <person name="Berriman M."/>
            <person name="Song J."/>
            <person name="Olsen R."/>
            <person name="Szafranski K."/>
            <person name="Xu Q."/>
            <person name="Tunggal B."/>
            <person name="Kummerfeld S."/>
            <person name="Madera M."/>
            <person name="Konfortov B.A."/>
            <person name="Rivero F."/>
            <person name="Bankier A.T."/>
            <person name="Lehmann R."/>
            <person name="Hamlin N."/>
            <person name="Davies R."/>
            <person name="Gaudet P."/>
            <person name="Fey P."/>
            <person name="Pilcher K."/>
            <person name="Chen G."/>
            <person name="Saunders D."/>
            <person name="Sodergren E."/>
            <person name="Davis P."/>
            <person name="Kerhornou A."/>
            <person name="Nie X."/>
            <person name="Hall N."/>
            <person name="Anjard C."/>
            <person name="Hemphill L."/>
            <person name="Bason N."/>
            <person name="Farbrother P."/>
            <person name="Desany B."/>
            <person name="Just E."/>
            <person name="Morio T."/>
            <person name="Rost R."/>
            <person name="Churcher C."/>
            <person name="Cooper J."/>
            <person name="Haydock S."/>
            <person name="van Driessche N."/>
            <person name="Cronin A."/>
            <person name="Goodhead I."/>
            <person name="Muzny D."/>
            <person name="Mourier T."/>
            <person name="Pain A."/>
            <person name="Lu M."/>
            <person name="Harper D."/>
            <person name="Lindsay R."/>
            <person name="Hauser H."/>
            <person name="James K."/>
            <person name="Quiles M."/>
            <person name="Madan Babu M."/>
            <person name="Saito T."/>
            <person name="Buchrieser C."/>
            <person name="Wardroper A."/>
            <person name="Felder M."/>
            <person name="Thangavelu M."/>
            <person name="Johnson D."/>
            <person name="Knights A."/>
            <person name="Loulseged H."/>
            <person name="Mungall K."/>
            <person name="Oliver K."/>
            <person name="Price C."/>
            <person name="Quail M.A."/>
            <person name="Urushihara H."/>
            <person name="Hernandez J."/>
            <person name="Rabbinowitsch E."/>
            <person name="Steffen D."/>
            <person name="Sanders M."/>
            <person name="Ma J."/>
            <person name="Kohara Y."/>
            <person name="Sharp S."/>
            <person name="Simmonds M."/>
            <person name="Spiegler S."/>
            <person name="Tivey A."/>
            <person name="Sugano S."/>
            <person name="White B."/>
            <person name="Walker D."/>
            <person name="Woodward J."/>
            <person name="Winckler T."/>
            <person name="Tanaka Y."/>
            <person name="Shaulsky G."/>
            <person name="Schleicher M."/>
            <person name="Weinstock G."/>
            <person name="Rosenthal A."/>
            <person name="Cox E.C."/>
            <person name="Chisholm R.L."/>
            <person name="Gibbs R."/>
            <person name="Loomis W.F."/>
            <person name="Platzer M."/>
            <person name="Kay R.R."/>
            <person name="Williams J."/>
            <person name="Dear P.H."/>
            <person name="Noegel A.A."/>
            <person name="Barrell B."/>
            <person name="Kuspa A."/>
        </authorList>
    </citation>
    <scope>NUCLEOTIDE SEQUENCE [LARGE SCALE GENOMIC DNA]</scope>
    <source>
        <strain evidence="4 5">AX4</strain>
    </source>
</reference>
<dbReference type="dictyBase" id="DDB_G0288027">
    <property type="gene designation" value="ptcB"/>
</dbReference>
<dbReference type="FunFam" id="1.25.40.10:FF:003110">
    <property type="entry name" value="Uncharacterized protein"/>
    <property type="match status" value="1"/>
</dbReference>
<evidence type="ECO:0000313" key="4">
    <source>
        <dbReference type="EMBL" id="EAL63439.1"/>
    </source>
</evidence>
<dbReference type="STRING" id="44689.Q54JI6"/>
<keyword evidence="1" id="KW-0677">Repeat</keyword>
<dbReference type="RefSeq" id="XP_636945.1">
    <property type="nucleotide sequence ID" value="XM_631853.1"/>
</dbReference>
<dbReference type="EMBL" id="AAFI02000107">
    <property type="protein sequence ID" value="EAL63439.1"/>
    <property type="molecule type" value="Genomic_DNA"/>
</dbReference>
<dbReference type="InterPro" id="IPR002885">
    <property type="entry name" value="PPR_rpt"/>
</dbReference>
<dbReference type="NCBIfam" id="TIGR00756">
    <property type="entry name" value="PPR"/>
    <property type="match status" value="3"/>
</dbReference>
<feature type="domain" description="PROP1-like PPR" evidence="3">
    <location>
        <begin position="113"/>
        <end position="249"/>
    </location>
</feature>
<dbReference type="InParanoid" id="Q54JI6"/>
<gene>
    <name evidence="4" type="ORF">DDB_G0288027</name>
</gene>
<dbReference type="AlphaFoldDB" id="Q54JI6"/>
<sequence>MLNLNKSFKIINYSFLIKNVIRNYGSNKSIPTIITKPKENIKNINEIKETKIKIKNNNNNNDHSTENSLVVKKFNNSHIMERDPQDRSLSLKQYFEKLADRGDVDRMLQVARRMPERRTAYAYDKLIFACSKAHKFNQSWKIYNDMKKDNIKPSIHVFGNLVDICNHSTSIDSNKIQERVNKIIEEIDKYQVPVSINFFNILMKTMITIGNNDQAITMIDKMKDSGIRPDITSYTTWIKAISEKYLADNYLNKKELIKELNKPNKNTSEMDELRAEGNKQIDFYMTLVKKVKMAQISPDRYFINTILNACKQTKNPSGVFQVWDTLKEMRFTQHLNPDTKTYDILISTCNNIDDFDKSLEIFEEIFSKNIRPDIHLVNNMFRTCLRIASCRKISKKENLDEEIIINRIIDYMSAYSLQPNEESFSVLISTYSKLKNYVKVYELLLEMKELNISPNIKHYSGIISSFSKDTEKCLEILRICVSQKIVLTPDFISNVQKSISRHKGDVEQFSKLLREHDSYAIEKKIKNK</sequence>
<organism evidence="4 5">
    <name type="scientific">Dictyostelium discoideum</name>
    <name type="common">Social amoeba</name>
    <dbReference type="NCBI Taxonomy" id="44689"/>
    <lineage>
        <taxon>Eukaryota</taxon>
        <taxon>Amoebozoa</taxon>
        <taxon>Evosea</taxon>
        <taxon>Eumycetozoa</taxon>
        <taxon>Dictyostelia</taxon>
        <taxon>Dictyosteliales</taxon>
        <taxon>Dictyosteliaceae</taxon>
        <taxon>Dictyostelium</taxon>
    </lineage>
</organism>
<dbReference type="Gene3D" id="1.25.40.10">
    <property type="entry name" value="Tetratricopeptide repeat domain"/>
    <property type="match status" value="4"/>
</dbReference>
<dbReference type="GO" id="GO:0004526">
    <property type="term" value="F:ribonuclease P activity"/>
    <property type="evidence" value="ECO:0000318"/>
    <property type="project" value="GO_Central"/>
</dbReference>
<dbReference type="VEuPathDB" id="AmoebaDB:DDB_G0288027"/>
<feature type="repeat" description="PPR" evidence="2">
    <location>
        <begin position="420"/>
        <end position="454"/>
    </location>
</feature>
<dbReference type="GO" id="GO:0030678">
    <property type="term" value="C:mitochondrial ribonuclease P complex"/>
    <property type="evidence" value="ECO:0000318"/>
    <property type="project" value="GO_Central"/>
</dbReference>
<keyword evidence="5" id="KW-1185">Reference proteome</keyword>
<protein>
    <recommendedName>
        <fullName evidence="3">PROP1-like PPR domain-containing protein</fullName>
    </recommendedName>
</protein>
<dbReference type="FunFam" id="1.25.40.10:FF:003132">
    <property type="entry name" value="Uncharacterized protein"/>
    <property type="match status" value="1"/>
</dbReference>
<dbReference type="GO" id="GO:0097745">
    <property type="term" value="P:mitochondrial tRNA 5'-end processing"/>
    <property type="evidence" value="ECO:0000318"/>
    <property type="project" value="GO_Central"/>
</dbReference>